<evidence type="ECO:0000313" key="2">
    <source>
        <dbReference type="EMBL" id="SVC61197.1"/>
    </source>
</evidence>
<organism evidence="2">
    <name type="scientific">marine metagenome</name>
    <dbReference type="NCBI Taxonomy" id="408172"/>
    <lineage>
        <taxon>unclassified sequences</taxon>
        <taxon>metagenomes</taxon>
        <taxon>ecological metagenomes</taxon>
    </lineage>
</organism>
<evidence type="ECO:0000256" key="1">
    <source>
        <dbReference type="SAM" id="MobiDB-lite"/>
    </source>
</evidence>
<accession>A0A382NLL4</accession>
<sequence>MSGERGAGTVEDVEKVPPGLEDGPGARDSDGVWIPIRVAFTKWNVGAPVAKNWGVGHPAAEPSWDNFAGYVDVFQNVWVAGSRVHSDYTTSFLGQCHTLGDIRGSWQGSFGRFLHREEMNLQPAEEYLEMYDRLVGRQWKDKPGRMNFLNKHDHLPLVHIVVNKSDGVRKTRGHYDLFFPHEKHFGDNDTIYYMNEDEFSDQHQRARKRSAENAGACPHCAIEMEPEDVKEYKRTNGTVYHIRSGYHSRFPTDEIYGYREYGQEITEKNARENRPGGIIVHLPKWNQVNRIFLPRDVVHDVDRGYWATMKIFPES</sequence>
<name>A0A382NLL4_9ZZZZ</name>
<gene>
    <name evidence="2" type="ORF">METZ01_LOCUS314051</name>
</gene>
<reference evidence="2" key="1">
    <citation type="submission" date="2018-05" db="EMBL/GenBank/DDBJ databases">
        <authorList>
            <person name="Lanie J.A."/>
            <person name="Ng W.-L."/>
            <person name="Kazmierczak K.M."/>
            <person name="Andrzejewski T.M."/>
            <person name="Davidsen T.M."/>
            <person name="Wayne K.J."/>
            <person name="Tettelin H."/>
            <person name="Glass J.I."/>
            <person name="Rusch D."/>
            <person name="Podicherti R."/>
            <person name="Tsui H.-C.T."/>
            <person name="Winkler M.E."/>
        </authorList>
    </citation>
    <scope>NUCLEOTIDE SEQUENCE</scope>
</reference>
<protein>
    <submittedName>
        <fullName evidence="2">Uncharacterized protein</fullName>
    </submittedName>
</protein>
<feature type="non-terminal residue" evidence="2">
    <location>
        <position position="315"/>
    </location>
</feature>
<feature type="region of interest" description="Disordered" evidence="1">
    <location>
        <begin position="1"/>
        <end position="28"/>
    </location>
</feature>
<dbReference type="EMBL" id="UINC01100834">
    <property type="protein sequence ID" value="SVC61197.1"/>
    <property type="molecule type" value="Genomic_DNA"/>
</dbReference>
<dbReference type="AlphaFoldDB" id="A0A382NLL4"/>
<proteinExistence type="predicted"/>